<feature type="transmembrane region" description="Helical" evidence="1">
    <location>
        <begin position="122"/>
        <end position="146"/>
    </location>
</feature>
<accession>A0A543NN74</accession>
<dbReference type="Proteomes" id="UP000317422">
    <property type="component" value="Unassembled WGS sequence"/>
</dbReference>
<gene>
    <name evidence="2" type="ORF">FHX37_3285</name>
</gene>
<dbReference type="EMBL" id="VFQC01000001">
    <property type="protein sequence ID" value="TQN33279.1"/>
    <property type="molecule type" value="Genomic_DNA"/>
</dbReference>
<proteinExistence type="predicted"/>
<keyword evidence="1" id="KW-0812">Transmembrane</keyword>
<protein>
    <submittedName>
        <fullName evidence="2">ABC-2 type transport system permease protein</fullName>
    </submittedName>
</protein>
<evidence type="ECO:0000313" key="2">
    <source>
        <dbReference type="EMBL" id="TQN33279.1"/>
    </source>
</evidence>
<dbReference type="OrthoDB" id="3432393at2"/>
<sequence length="275" mass="27653">MTPATSEPAGQRARGEPGWLARTVASEWTKLRSVRSTWWCAAVGAGAMLVFAGLMGYTKQSAIAEDPASAAGVSVTQLASHGIFYLVQFAVLALAALAGAGEYANRGIVVTLQTTPRRGRVLAARTLVAAAVAFALGTLASALGLATLGALIGGPTGAGVGESLSMAVRAGVCMALFAVTVVGIGTALRSVAGTITAGFALLLVGPLILQLSGVLWLDDLAAHLPGYAGLEFYSGGDAGLYTAAHDSAPVLLSSLAGWALAAQLVGYAELQGRDV</sequence>
<organism evidence="2 3">
    <name type="scientific">Haloactinospora alba</name>
    <dbReference type="NCBI Taxonomy" id="405555"/>
    <lineage>
        <taxon>Bacteria</taxon>
        <taxon>Bacillati</taxon>
        <taxon>Actinomycetota</taxon>
        <taxon>Actinomycetes</taxon>
        <taxon>Streptosporangiales</taxon>
        <taxon>Nocardiopsidaceae</taxon>
        <taxon>Haloactinospora</taxon>
    </lineage>
</organism>
<feature type="transmembrane region" description="Helical" evidence="1">
    <location>
        <begin position="195"/>
        <end position="217"/>
    </location>
</feature>
<evidence type="ECO:0000313" key="3">
    <source>
        <dbReference type="Proteomes" id="UP000317422"/>
    </source>
</evidence>
<feature type="transmembrane region" description="Helical" evidence="1">
    <location>
        <begin position="250"/>
        <end position="270"/>
    </location>
</feature>
<name>A0A543NN74_9ACTN</name>
<evidence type="ECO:0000256" key="1">
    <source>
        <dbReference type="SAM" id="Phobius"/>
    </source>
</evidence>
<feature type="transmembrane region" description="Helical" evidence="1">
    <location>
        <begin position="38"/>
        <end position="58"/>
    </location>
</feature>
<feature type="transmembrane region" description="Helical" evidence="1">
    <location>
        <begin position="166"/>
        <end position="188"/>
    </location>
</feature>
<dbReference type="RefSeq" id="WP_141924667.1">
    <property type="nucleotide sequence ID" value="NZ_VFQC01000001.1"/>
</dbReference>
<dbReference type="AlphaFoldDB" id="A0A543NN74"/>
<keyword evidence="1" id="KW-0472">Membrane</keyword>
<feature type="transmembrane region" description="Helical" evidence="1">
    <location>
        <begin position="78"/>
        <end position="101"/>
    </location>
</feature>
<keyword evidence="1" id="KW-1133">Transmembrane helix</keyword>
<keyword evidence="3" id="KW-1185">Reference proteome</keyword>
<comment type="caution">
    <text evidence="2">The sequence shown here is derived from an EMBL/GenBank/DDBJ whole genome shotgun (WGS) entry which is preliminary data.</text>
</comment>
<reference evidence="2 3" key="1">
    <citation type="submission" date="2019-06" db="EMBL/GenBank/DDBJ databases">
        <title>Sequencing the genomes of 1000 actinobacteria strains.</title>
        <authorList>
            <person name="Klenk H.-P."/>
        </authorList>
    </citation>
    <scope>NUCLEOTIDE SEQUENCE [LARGE SCALE GENOMIC DNA]</scope>
    <source>
        <strain evidence="2 3">DSM 45015</strain>
    </source>
</reference>